<keyword evidence="2" id="KW-1185">Reference proteome</keyword>
<proteinExistence type="predicted"/>
<dbReference type="EMBL" id="KB908548">
    <property type="protein sequence ID" value="EOA88061.1"/>
    <property type="molecule type" value="Genomic_DNA"/>
</dbReference>
<dbReference type="RefSeq" id="XP_008024162.1">
    <property type="nucleotide sequence ID" value="XM_008025971.1"/>
</dbReference>
<accession>R0ITV9</accession>
<name>R0ITV9_EXST2</name>
<evidence type="ECO:0000313" key="1">
    <source>
        <dbReference type="EMBL" id="EOA88061.1"/>
    </source>
</evidence>
<gene>
    <name evidence="1" type="ORF">SETTUDRAFT_168505</name>
</gene>
<dbReference type="GeneID" id="19400569"/>
<organism evidence="1 2">
    <name type="scientific">Exserohilum turcicum (strain 28A)</name>
    <name type="common">Northern leaf blight fungus</name>
    <name type="synonym">Setosphaeria turcica</name>
    <dbReference type="NCBI Taxonomy" id="671987"/>
    <lineage>
        <taxon>Eukaryota</taxon>
        <taxon>Fungi</taxon>
        <taxon>Dikarya</taxon>
        <taxon>Ascomycota</taxon>
        <taxon>Pezizomycotina</taxon>
        <taxon>Dothideomycetes</taxon>
        <taxon>Pleosporomycetidae</taxon>
        <taxon>Pleosporales</taxon>
        <taxon>Pleosporineae</taxon>
        <taxon>Pleosporaceae</taxon>
        <taxon>Exserohilum</taxon>
    </lineage>
</organism>
<dbReference type="HOGENOM" id="CLU_2623550_0_0_1"/>
<protein>
    <submittedName>
        <fullName evidence="1">Uncharacterized protein</fullName>
    </submittedName>
</protein>
<evidence type="ECO:0000313" key="2">
    <source>
        <dbReference type="Proteomes" id="UP000016935"/>
    </source>
</evidence>
<reference evidence="1 2" key="2">
    <citation type="journal article" date="2013" name="PLoS Genet.">
        <title>Comparative genome structure, secondary metabolite, and effector coding capacity across Cochliobolus pathogens.</title>
        <authorList>
            <person name="Condon B.J."/>
            <person name="Leng Y."/>
            <person name="Wu D."/>
            <person name="Bushley K.E."/>
            <person name="Ohm R.A."/>
            <person name="Otillar R."/>
            <person name="Martin J."/>
            <person name="Schackwitz W."/>
            <person name="Grimwood J."/>
            <person name="MohdZainudin N."/>
            <person name="Xue C."/>
            <person name="Wang R."/>
            <person name="Manning V.A."/>
            <person name="Dhillon B."/>
            <person name="Tu Z.J."/>
            <person name="Steffenson B.J."/>
            <person name="Salamov A."/>
            <person name="Sun H."/>
            <person name="Lowry S."/>
            <person name="LaButti K."/>
            <person name="Han J."/>
            <person name="Copeland A."/>
            <person name="Lindquist E."/>
            <person name="Barry K."/>
            <person name="Schmutz J."/>
            <person name="Baker S.E."/>
            <person name="Ciuffetti L.M."/>
            <person name="Grigoriev I.V."/>
            <person name="Zhong S."/>
            <person name="Turgeon B.G."/>
        </authorList>
    </citation>
    <scope>NUCLEOTIDE SEQUENCE [LARGE SCALE GENOMIC DNA]</scope>
    <source>
        <strain evidence="2">28A</strain>
    </source>
</reference>
<reference evidence="1 2" key="1">
    <citation type="journal article" date="2012" name="PLoS Pathog.">
        <title>Diverse lifestyles and strategies of plant pathogenesis encoded in the genomes of eighteen Dothideomycetes fungi.</title>
        <authorList>
            <person name="Ohm R.A."/>
            <person name="Feau N."/>
            <person name="Henrissat B."/>
            <person name="Schoch C.L."/>
            <person name="Horwitz B.A."/>
            <person name="Barry K.W."/>
            <person name="Condon B.J."/>
            <person name="Copeland A.C."/>
            <person name="Dhillon B."/>
            <person name="Glaser F."/>
            <person name="Hesse C.N."/>
            <person name="Kosti I."/>
            <person name="LaButti K."/>
            <person name="Lindquist E.A."/>
            <person name="Lucas S."/>
            <person name="Salamov A.A."/>
            <person name="Bradshaw R.E."/>
            <person name="Ciuffetti L."/>
            <person name="Hamelin R.C."/>
            <person name="Kema G.H.J."/>
            <person name="Lawrence C."/>
            <person name="Scott J.A."/>
            <person name="Spatafora J.W."/>
            <person name="Turgeon B.G."/>
            <person name="de Wit P.J.G.M."/>
            <person name="Zhong S."/>
            <person name="Goodwin S.B."/>
            <person name="Grigoriev I.V."/>
        </authorList>
    </citation>
    <scope>NUCLEOTIDE SEQUENCE [LARGE SCALE GENOMIC DNA]</scope>
    <source>
        <strain evidence="2">28A</strain>
    </source>
</reference>
<sequence length="78" mass="8861">MAQTFRPPCLTVADQTHNTRFLALVLPERLFTTDTHCYRLARGVPRSTERMTIGPERVNLLIPDVLRPIGPTTFKKAI</sequence>
<dbReference type="Proteomes" id="UP000016935">
    <property type="component" value="Unassembled WGS sequence"/>
</dbReference>
<dbReference type="AlphaFoldDB" id="R0ITV9"/>